<dbReference type="InterPro" id="IPR004463">
    <property type="entry name" value="UDP-acyl_GlcNac_deAcase"/>
</dbReference>
<protein>
    <recommendedName>
        <fullName evidence="4 12">UDP-3-O-acyl-N-acetylglucosamine deacetylase</fullName>
        <shortName evidence="12">UDP-3-O-acyl-GlcNAc deacetylase</shortName>
        <ecNumber evidence="4 12">3.5.1.108</ecNumber>
    </recommendedName>
    <alternativeName>
        <fullName evidence="12">UDP-3-O-[R-3-hydroxymyristoyl]-N-acetylglucosamine deacetylase</fullName>
    </alternativeName>
</protein>
<dbReference type="Proteomes" id="UP000246352">
    <property type="component" value="Unassembled WGS sequence"/>
</dbReference>
<evidence type="ECO:0000256" key="11">
    <source>
        <dbReference type="ARBA" id="ARBA00024535"/>
    </source>
</evidence>
<keyword evidence="14" id="KW-1185">Reference proteome</keyword>
<evidence type="ECO:0000256" key="4">
    <source>
        <dbReference type="ARBA" id="ARBA00012745"/>
    </source>
</evidence>
<dbReference type="SUPFAM" id="SSF54211">
    <property type="entry name" value="Ribosomal protein S5 domain 2-like"/>
    <property type="match status" value="2"/>
</dbReference>
<evidence type="ECO:0000256" key="8">
    <source>
        <dbReference type="ARBA" id="ARBA00022801"/>
    </source>
</evidence>
<keyword evidence="10 12" id="KW-0443">Lipid metabolism</keyword>
<dbReference type="Gene3D" id="3.30.230.20">
    <property type="entry name" value="lpxc deacetylase, domain 1"/>
    <property type="match status" value="1"/>
</dbReference>
<dbReference type="UniPathway" id="UPA00359">
    <property type="reaction ID" value="UER00478"/>
</dbReference>
<evidence type="ECO:0000256" key="7">
    <source>
        <dbReference type="ARBA" id="ARBA00022723"/>
    </source>
</evidence>
<name>A0A317PKV6_9HYPH</name>
<keyword evidence="8 12" id="KW-0378">Hydrolase</keyword>
<comment type="similarity">
    <text evidence="12">Belongs to the LpxC family.</text>
</comment>
<gene>
    <name evidence="12" type="primary">lpxC</name>
    <name evidence="13" type="ORF">DFR52_104532</name>
</gene>
<feature type="active site" description="Proton donor" evidence="12">
    <location>
        <position position="274"/>
    </location>
</feature>
<comment type="caution">
    <text evidence="13">The sequence shown here is derived from an EMBL/GenBank/DDBJ whole genome shotgun (WGS) entry which is preliminary data.</text>
</comment>
<comment type="pathway">
    <text evidence="3 12">Glycolipid biosynthesis; lipid IV(A) biosynthesis; lipid IV(A) from (3R)-3-hydroxytetradecanoyl-[acyl-carrier-protein] and UDP-N-acetyl-alpha-D-glucosamine: step 2/6.</text>
</comment>
<comment type="catalytic activity">
    <reaction evidence="11 12">
        <text>a UDP-3-O-[(3R)-3-hydroxyacyl]-N-acetyl-alpha-D-glucosamine + H2O = a UDP-3-O-[(3R)-3-hydroxyacyl]-alpha-D-glucosamine + acetate</text>
        <dbReference type="Rhea" id="RHEA:67816"/>
        <dbReference type="ChEBI" id="CHEBI:15377"/>
        <dbReference type="ChEBI" id="CHEBI:30089"/>
        <dbReference type="ChEBI" id="CHEBI:137740"/>
        <dbReference type="ChEBI" id="CHEBI:173225"/>
        <dbReference type="EC" id="3.5.1.108"/>
    </reaction>
</comment>
<proteinExistence type="inferred from homology"/>
<dbReference type="PANTHER" id="PTHR33694:SF1">
    <property type="entry name" value="UDP-3-O-ACYL-N-ACETYLGLUCOSAMINE DEACETYLASE 1, MITOCHONDRIAL-RELATED"/>
    <property type="match status" value="1"/>
</dbReference>
<feature type="binding site" evidence="12">
    <location>
        <position position="251"/>
    </location>
    <ligand>
        <name>Zn(2+)</name>
        <dbReference type="ChEBI" id="CHEBI:29105"/>
    </ligand>
</feature>
<dbReference type="AlphaFoldDB" id="A0A317PKV6"/>
<evidence type="ECO:0000256" key="2">
    <source>
        <dbReference type="ARBA" id="ARBA00002923"/>
    </source>
</evidence>
<reference evidence="13 14" key="1">
    <citation type="submission" date="2018-05" db="EMBL/GenBank/DDBJ databases">
        <title>Genomic Encyclopedia of Type Strains, Phase IV (KMG-IV): sequencing the most valuable type-strain genomes for metagenomic binning, comparative biology and taxonomic classification.</title>
        <authorList>
            <person name="Goeker M."/>
        </authorList>
    </citation>
    <scope>NUCLEOTIDE SEQUENCE [LARGE SCALE GENOMIC DNA]</scope>
    <source>
        <strain evidence="13 14">DSM 16791</strain>
    </source>
</reference>
<comment type="cofactor">
    <cofactor evidence="1 12">
        <name>Zn(2+)</name>
        <dbReference type="ChEBI" id="CHEBI:29105"/>
    </cofactor>
</comment>
<dbReference type="GO" id="GO:0009245">
    <property type="term" value="P:lipid A biosynthetic process"/>
    <property type="evidence" value="ECO:0007669"/>
    <property type="project" value="UniProtKB-UniRule"/>
</dbReference>
<comment type="function">
    <text evidence="2 12">Catalyzes the hydrolysis of UDP-3-O-myristoyl-N-acetylglucosamine to form UDP-3-O-myristoylglucosamine and acetate, the committed step in lipid A biosynthesis.</text>
</comment>
<evidence type="ECO:0000256" key="6">
    <source>
        <dbReference type="ARBA" id="ARBA00022556"/>
    </source>
</evidence>
<dbReference type="EC" id="3.5.1.108" evidence="4 12"/>
<dbReference type="EMBL" id="QGTR01000004">
    <property type="protein sequence ID" value="PWV99239.1"/>
    <property type="molecule type" value="Genomic_DNA"/>
</dbReference>
<sequence>MANLMGIDVVGYQTTIARSTTLSGIGVHSGENVSISFHPADPDTGIVFNRSLDNGDVVSVRAVSSQVGSTDLCTLLGKAPDRSIATVEHLMAALYAMGIDNVAIDIDAGEVPIMDGSAAVFIEAFDSAGLTAHAVKRRYIRVTKPVRIEMGGSWAEFTPHNGTRFEIDIDFDTPLIGRQSWKGEVTADTFRRELARARTFGFMRDVERLWASGHALGSSLENSVVISDDDKVINIEGLRYRDEFVRHKTLDAVGDLALAGAQFIGCYRSYRGGHRLNAMALRALLADSNAYDVVEAPARRNSVRHGELVAVSAPVFAPWSV</sequence>
<organism evidence="13 14">
    <name type="scientific">Hoeflea marina</name>
    <dbReference type="NCBI Taxonomy" id="274592"/>
    <lineage>
        <taxon>Bacteria</taxon>
        <taxon>Pseudomonadati</taxon>
        <taxon>Pseudomonadota</taxon>
        <taxon>Alphaproteobacteria</taxon>
        <taxon>Hyphomicrobiales</taxon>
        <taxon>Rhizobiaceae</taxon>
        <taxon>Hoeflea</taxon>
    </lineage>
</organism>
<dbReference type="Gene3D" id="3.30.1700.10">
    <property type="entry name" value="lpxc deacetylase, domain 2"/>
    <property type="match status" value="1"/>
</dbReference>
<evidence type="ECO:0000256" key="10">
    <source>
        <dbReference type="ARBA" id="ARBA00023098"/>
    </source>
</evidence>
<dbReference type="PANTHER" id="PTHR33694">
    <property type="entry name" value="UDP-3-O-ACYL-N-ACETYLGLUCOSAMINE DEACETYLASE 1, MITOCHONDRIAL-RELATED"/>
    <property type="match status" value="1"/>
</dbReference>
<dbReference type="HAMAP" id="MF_00388">
    <property type="entry name" value="LpxC"/>
    <property type="match status" value="1"/>
</dbReference>
<keyword evidence="6 12" id="KW-0441">Lipid A biosynthesis</keyword>
<feature type="binding site" evidence="12">
    <location>
        <position position="89"/>
    </location>
    <ligand>
        <name>Zn(2+)</name>
        <dbReference type="ChEBI" id="CHEBI:29105"/>
    </ligand>
</feature>
<feature type="binding site" evidence="12">
    <location>
        <position position="247"/>
    </location>
    <ligand>
        <name>Zn(2+)</name>
        <dbReference type="ChEBI" id="CHEBI:29105"/>
    </ligand>
</feature>
<evidence type="ECO:0000256" key="3">
    <source>
        <dbReference type="ARBA" id="ARBA00005002"/>
    </source>
</evidence>
<evidence type="ECO:0000256" key="5">
    <source>
        <dbReference type="ARBA" id="ARBA00022516"/>
    </source>
</evidence>
<keyword evidence="5 12" id="KW-0444">Lipid biosynthesis</keyword>
<dbReference type="NCBIfam" id="TIGR00325">
    <property type="entry name" value="lpxC"/>
    <property type="match status" value="1"/>
</dbReference>
<keyword evidence="7 12" id="KW-0479">Metal-binding</keyword>
<dbReference type="GO" id="GO:0016020">
    <property type="term" value="C:membrane"/>
    <property type="evidence" value="ECO:0007669"/>
    <property type="project" value="GOC"/>
</dbReference>
<dbReference type="Pfam" id="PF03331">
    <property type="entry name" value="LpxC"/>
    <property type="match status" value="1"/>
</dbReference>
<dbReference type="InterPro" id="IPR015870">
    <property type="entry name" value="UDP-acyl_N-AcGlcN_deAcase_N"/>
</dbReference>
<dbReference type="GO" id="GO:0046872">
    <property type="term" value="F:metal ion binding"/>
    <property type="evidence" value="ECO:0007669"/>
    <property type="project" value="UniProtKB-KW"/>
</dbReference>
<keyword evidence="9 12" id="KW-0862">Zinc</keyword>
<accession>A0A317PKV6</accession>
<dbReference type="InterPro" id="IPR020568">
    <property type="entry name" value="Ribosomal_Su5_D2-typ_SF"/>
</dbReference>
<evidence type="ECO:0000256" key="1">
    <source>
        <dbReference type="ARBA" id="ARBA00001947"/>
    </source>
</evidence>
<evidence type="ECO:0000256" key="9">
    <source>
        <dbReference type="ARBA" id="ARBA00022833"/>
    </source>
</evidence>
<dbReference type="GO" id="GO:0103117">
    <property type="term" value="F:UDP-3-O-acyl-N-acetylglucosamine deacetylase activity"/>
    <property type="evidence" value="ECO:0007669"/>
    <property type="project" value="UniProtKB-UniRule"/>
</dbReference>
<evidence type="ECO:0000313" key="13">
    <source>
        <dbReference type="EMBL" id="PWV99239.1"/>
    </source>
</evidence>
<dbReference type="InterPro" id="IPR011334">
    <property type="entry name" value="UDP-acyl_GlcNac_deAcase_C"/>
</dbReference>
<evidence type="ECO:0000313" key="14">
    <source>
        <dbReference type="Proteomes" id="UP000246352"/>
    </source>
</evidence>
<evidence type="ECO:0000256" key="12">
    <source>
        <dbReference type="HAMAP-Rule" id="MF_00388"/>
    </source>
</evidence>